<protein>
    <submittedName>
        <fullName evidence="1">Uncharacterized protein</fullName>
    </submittedName>
</protein>
<keyword evidence="2" id="KW-1185">Reference proteome</keyword>
<dbReference type="AlphaFoldDB" id="A0A1M7FJP6"/>
<dbReference type="OrthoDB" id="672834at2"/>
<accession>A0A1M7FJP6</accession>
<dbReference type="Proteomes" id="UP000184420">
    <property type="component" value="Unassembled WGS sequence"/>
</dbReference>
<dbReference type="RefSeq" id="WP_073083138.1">
    <property type="nucleotide sequence ID" value="NZ_FRBL01000006.1"/>
</dbReference>
<evidence type="ECO:0000313" key="1">
    <source>
        <dbReference type="EMBL" id="SHM04185.1"/>
    </source>
</evidence>
<proteinExistence type="predicted"/>
<gene>
    <name evidence="1" type="ORF">SAMN05444266_106166</name>
</gene>
<organism evidence="1 2">
    <name type="scientific">Chitinophaga jiangningensis</name>
    <dbReference type="NCBI Taxonomy" id="1419482"/>
    <lineage>
        <taxon>Bacteria</taxon>
        <taxon>Pseudomonadati</taxon>
        <taxon>Bacteroidota</taxon>
        <taxon>Chitinophagia</taxon>
        <taxon>Chitinophagales</taxon>
        <taxon>Chitinophagaceae</taxon>
        <taxon>Chitinophaga</taxon>
    </lineage>
</organism>
<evidence type="ECO:0000313" key="2">
    <source>
        <dbReference type="Proteomes" id="UP000184420"/>
    </source>
</evidence>
<reference evidence="1 2" key="1">
    <citation type="submission" date="2016-11" db="EMBL/GenBank/DDBJ databases">
        <authorList>
            <person name="Jaros S."/>
            <person name="Januszkiewicz K."/>
            <person name="Wedrychowicz H."/>
        </authorList>
    </citation>
    <scope>NUCLEOTIDE SEQUENCE [LARGE SCALE GENOMIC DNA]</scope>
    <source>
        <strain evidence="1 2">DSM 27406</strain>
    </source>
</reference>
<name>A0A1M7FJP6_9BACT</name>
<dbReference type="EMBL" id="FRBL01000006">
    <property type="protein sequence ID" value="SHM04185.1"/>
    <property type="molecule type" value="Genomic_DNA"/>
</dbReference>
<dbReference type="STRING" id="1419482.SAMN05444266_106166"/>
<sequence length="100" mass="11818">MTNKPNRRKTRANTLATLHKVYTQQSVEFREQVCKECKWSVPTFYRKMRLKDVLDDDTDTYIPSLSNAEKEKIEAIFAEVYKKSWNRAVRSTKNKASLNK</sequence>